<comment type="caution">
    <text evidence="3">The sequence shown here is derived from an EMBL/GenBank/DDBJ whole genome shotgun (WGS) entry which is preliminary data.</text>
</comment>
<evidence type="ECO:0000259" key="2">
    <source>
        <dbReference type="SMART" id="SM00382"/>
    </source>
</evidence>
<dbReference type="PANTHER" id="PTHR47691">
    <property type="entry name" value="REGULATOR-RELATED"/>
    <property type="match status" value="1"/>
</dbReference>
<dbReference type="SMART" id="SM00028">
    <property type="entry name" value="TPR"/>
    <property type="match status" value="5"/>
</dbReference>
<dbReference type="OrthoDB" id="581105at2"/>
<dbReference type="AlphaFoldDB" id="R1FZC1"/>
<evidence type="ECO:0000256" key="1">
    <source>
        <dbReference type="SAM" id="MobiDB-lite"/>
    </source>
</evidence>
<protein>
    <submittedName>
        <fullName evidence="3">TPR repeat family protein</fullName>
    </submittedName>
</protein>
<gene>
    <name evidence="3" type="ORF">H480_30471</name>
</gene>
<dbReference type="Gene3D" id="1.25.40.10">
    <property type="entry name" value="Tetratricopeptide repeat domain"/>
    <property type="match status" value="2"/>
</dbReference>
<reference evidence="3 4" key="1">
    <citation type="submission" date="2013-02" db="EMBL/GenBank/DDBJ databases">
        <title>Draft genome sequence of Amycolatopsis vancoresmycina strain DSM 44592T.</title>
        <authorList>
            <person name="Kumar S."/>
            <person name="Kaur N."/>
            <person name="Kaur C."/>
            <person name="Raghava G.P.S."/>
            <person name="Mayilraj S."/>
        </authorList>
    </citation>
    <scope>NUCLEOTIDE SEQUENCE [LARGE SCALE GENOMIC DNA]</scope>
    <source>
        <strain evidence="3 4">DSM 44592</strain>
    </source>
</reference>
<dbReference type="SMART" id="SM00382">
    <property type="entry name" value="AAA"/>
    <property type="match status" value="1"/>
</dbReference>
<dbReference type="PANTHER" id="PTHR47691:SF3">
    <property type="entry name" value="HTH-TYPE TRANSCRIPTIONAL REGULATOR RV0890C-RELATED"/>
    <property type="match status" value="1"/>
</dbReference>
<evidence type="ECO:0000313" key="3">
    <source>
        <dbReference type="EMBL" id="EOD64698.1"/>
    </source>
</evidence>
<dbReference type="InterPro" id="IPR049945">
    <property type="entry name" value="AAA_22"/>
</dbReference>
<accession>R1FZC1</accession>
<organism evidence="3 4">
    <name type="scientific">Amycolatopsis vancoresmycina DSM 44592</name>
    <dbReference type="NCBI Taxonomy" id="1292037"/>
    <lineage>
        <taxon>Bacteria</taxon>
        <taxon>Bacillati</taxon>
        <taxon>Actinomycetota</taxon>
        <taxon>Actinomycetes</taxon>
        <taxon>Pseudonocardiales</taxon>
        <taxon>Pseudonocardiaceae</taxon>
        <taxon>Amycolatopsis</taxon>
    </lineage>
</organism>
<dbReference type="SUPFAM" id="SSF52540">
    <property type="entry name" value="P-loop containing nucleoside triphosphate hydrolases"/>
    <property type="match status" value="1"/>
</dbReference>
<feature type="domain" description="AAA+ ATPase" evidence="2">
    <location>
        <begin position="82"/>
        <end position="221"/>
    </location>
</feature>
<evidence type="ECO:0000313" key="4">
    <source>
        <dbReference type="Proteomes" id="UP000014139"/>
    </source>
</evidence>
<dbReference type="eggNOG" id="COG3903">
    <property type="taxonomic scope" value="Bacteria"/>
</dbReference>
<dbReference type="PRINTS" id="PR00364">
    <property type="entry name" value="DISEASERSIST"/>
</dbReference>
<sequence>MGRPDTAGDDPVPVPQDGTRSVLSGHAAEVVQARDVSGGVHFHRSRPPDSGVPRQLLGDVRGFVNRTAEIDRLDRVLLGPEPAGLTVIVGTAGVGKTALALRWAHRSMGRFPDGQLYVNLRGYDPGSPVTAEQALDRFLRALGVPSGRIPDDVEGKAALYRSLLAERRVLIVLDNAANISQVRPLLTGGSAARIIVTSRDRLEGVMAHDGAQRVTVEILPEPEAVALIRTLTTDYRAGDEEADLAELARLCARLPLALRIAAERAASRPWMPLTELIRNLRDESRLWDELAAGNGEEYDGVRAVFAWSYRSFSPEAARMFRVLGLHPTAEFGTSIAAEAAGVPVTTARYLLDSIVGAHMLEQTAADRYQFHDLLRAYATDAAHHEEPLEQQYEVLARILAWYLHTAYATCEVMHQWGRMLAPDALPAPATALQFPDHDSAVQWCYLEWPNLFAAIQAAAKSGLDTVTWQLTLATEPAMRRVPIHDQRVAVNIALEAARRDRARQGEADLLATLAEIERLRGRFDDAAARAEESLAIFRELEDHHGERIVLNFLGVNLLHRRRFAEASARFEVLRALQQTEGDVEGEAAALFNLAEAYDGIRRHRDAVEAARRSVELGRELGNRHIELVGLVFRARATANLGDVAAALTDAARGVEIAREQRDTRTEGWALLDHGRIQRLAGRHEDALVSYRRATTIYEDAGVLDRLAWSLDGTGTTFRELGRPSDAVPFHRQAAKVAGETGSPWVLGLVLENLAESLAAAGDGEEAAEVRREAAGQLARLDDFEATERLERIRRALP</sequence>
<proteinExistence type="predicted"/>
<dbReference type="Proteomes" id="UP000014139">
    <property type="component" value="Unassembled WGS sequence"/>
</dbReference>
<dbReference type="InterPro" id="IPR027417">
    <property type="entry name" value="P-loop_NTPase"/>
</dbReference>
<dbReference type="Pfam" id="PF13401">
    <property type="entry name" value="AAA_22"/>
    <property type="match status" value="1"/>
</dbReference>
<dbReference type="GO" id="GO:0043531">
    <property type="term" value="F:ADP binding"/>
    <property type="evidence" value="ECO:0007669"/>
    <property type="project" value="InterPro"/>
</dbReference>
<dbReference type="PATRIC" id="fig|1292037.4.peg.5730"/>
<dbReference type="SUPFAM" id="SSF48452">
    <property type="entry name" value="TPR-like"/>
    <property type="match status" value="2"/>
</dbReference>
<feature type="region of interest" description="Disordered" evidence="1">
    <location>
        <begin position="1"/>
        <end position="20"/>
    </location>
</feature>
<dbReference type="Pfam" id="PF13424">
    <property type="entry name" value="TPR_12"/>
    <property type="match status" value="1"/>
</dbReference>
<keyword evidence="4" id="KW-1185">Reference proteome</keyword>
<dbReference type="EMBL" id="AOUO01000489">
    <property type="protein sequence ID" value="EOD64698.1"/>
    <property type="molecule type" value="Genomic_DNA"/>
</dbReference>
<dbReference type="InterPro" id="IPR019734">
    <property type="entry name" value="TPR_rpt"/>
</dbReference>
<name>R1FZC1_9PSEU</name>
<dbReference type="InterPro" id="IPR011990">
    <property type="entry name" value="TPR-like_helical_dom_sf"/>
</dbReference>
<dbReference type="InterPro" id="IPR003593">
    <property type="entry name" value="AAA+_ATPase"/>
</dbReference>
<dbReference type="Gene3D" id="3.40.50.300">
    <property type="entry name" value="P-loop containing nucleotide triphosphate hydrolases"/>
    <property type="match status" value="1"/>
</dbReference>
<dbReference type="RefSeq" id="WP_004558502.1">
    <property type="nucleotide sequence ID" value="NZ_AOUO01000489.1"/>
</dbReference>